<evidence type="ECO:0000256" key="4">
    <source>
        <dbReference type="ARBA" id="ARBA00022692"/>
    </source>
</evidence>
<reference evidence="14" key="2">
    <citation type="submission" date="2025-09" db="UniProtKB">
        <authorList>
            <consortium name="Ensembl"/>
        </authorList>
    </citation>
    <scope>IDENTIFICATION</scope>
</reference>
<keyword evidence="5" id="KW-0732">Signal</keyword>
<dbReference type="GO" id="GO:0034551">
    <property type="term" value="P:mitochondrial respiratory chain complex III assembly"/>
    <property type="evidence" value="ECO:0007669"/>
    <property type="project" value="Ensembl"/>
</dbReference>
<evidence type="ECO:0000256" key="10">
    <source>
        <dbReference type="ARBA" id="ARBA00023136"/>
    </source>
</evidence>
<feature type="region of interest" description="Disordered" evidence="12">
    <location>
        <begin position="28"/>
        <end position="61"/>
    </location>
</feature>
<dbReference type="PANTHER" id="PTHR35268:SF1">
    <property type="entry name" value="UBIQUINOL-CYTOCHROME-C REDUCTASE COMPLEX ASSEMBLY FACTOR 4"/>
    <property type="match status" value="1"/>
</dbReference>
<keyword evidence="8 13" id="KW-1133">Transmembrane helix</keyword>
<dbReference type="GeneID" id="101618063"/>
<dbReference type="Proteomes" id="UP000694385">
    <property type="component" value="Unassembled WGS sequence"/>
</dbReference>
<evidence type="ECO:0000256" key="12">
    <source>
        <dbReference type="SAM" id="MobiDB-lite"/>
    </source>
</evidence>
<keyword evidence="4 13" id="KW-0812">Transmembrane</keyword>
<evidence type="ECO:0000256" key="13">
    <source>
        <dbReference type="SAM" id="Phobius"/>
    </source>
</evidence>
<dbReference type="RefSeq" id="XP_004652207.1">
    <property type="nucleotide sequence ID" value="XM_004652150.2"/>
</dbReference>
<evidence type="ECO:0000256" key="2">
    <source>
        <dbReference type="ARBA" id="ARBA00022448"/>
    </source>
</evidence>
<dbReference type="InterPro" id="IPR029160">
    <property type="entry name" value="UQCC4"/>
</dbReference>
<evidence type="ECO:0000256" key="5">
    <source>
        <dbReference type="ARBA" id="ARBA00022729"/>
    </source>
</evidence>
<feature type="compositionally biased region" description="Basic and acidic residues" evidence="12">
    <location>
        <begin position="115"/>
        <end position="125"/>
    </location>
</feature>
<dbReference type="CTD" id="101618063"/>
<dbReference type="AlphaFoldDB" id="A0A8C5JZT0"/>
<dbReference type="OrthoDB" id="5783753at2759"/>
<evidence type="ECO:0000256" key="1">
    <source>
        <dbReference type="ARBA" id="ARBA00004434"/>
    </source>
</evidence>
<reference evidence="14" key="1">
    <citation type="submission" date="2025-08" db="UniProtKB">
        <authorList>
            <consortium name="Ensembl"/>
        </authorList>
    </citation>
    <scope>IDENTIFICATION</scope>
</reference>
<feature type="transmembrane region" description="Helical" evidence="13">
    <location>
        <begin position="79"/>
        <end position="98"/>
    </location>
</feature>
<evidence type="ECO:0000256" key="6">
    <source>
        <dbReference type="ARBA" id="ARBA00022792"/>
    </source>
</evidence>
<keyword evidence="15" id="KW-1185">Reference proteome</keyword>
<comment type="similarity">
    <text evidence="11">Belongs to the UQCC4 family.</text>
</comment>
<dbReference type="PANTHER" id="PTHR35268">
    <property type="entry name" value="PROTEIN CCSMST1"/>
    <property type="match status" value="1"/>
</dbReference>
<evidence type="ECO:0000313" key="14">
    <source>
        <dbReference type="Ensembl" id="ENSJJAP00000002466.1"/>
    </source>
</evidence>
<feature type="region of interest" description="Disordered" evidence="12">
    <location>
        <begin position="115"/>
        <end position="137"/>
    </location>
</feature>
<keyword evidence="6" id="KW-0999">Mitochondrion inner membrane</keyword>
<evidence type="ECO:0000313" key="15">
    <source>
        <dbReference type="Proteomes" id="UP000694385"/>
    </source>
</evidence>
<dbReference type="GeneTree" id="ENSGT00510000049652"/>
<keyword evidence="10 13" id="KW-0472">Membrane</keyword>
<dbReference type="InterPro" id="IPR023248">
    <property type="entry name" value="UQCC4_vert"/>
</dbReference>
<keyword evidence="9" id="KW-0496">Mitochondrion</keyword>
<comment type="subcellular location">
    <subcellularLocation>
        <location evidence="1">Mitochondrion inner membrane</location>
        <topology evidence="1">Single-pass membrane protein</topology>
    </subcellularLocation>
</comment>
<evidence type="ECO:0000256" key="11">
    <source>
        <dbReference type="ARBA" id="ARBA00034713"/>
    </source>
</evidence>
<proteinExistence type="inferred from homology"/>
<dbReference type="Ensembl" id="ENSJJAT00000004875.1">
    <property type="protein sequence ID" value="ENSJJAP00000002466.1"/>
    <property type="gene ID" value="ENSJJAG00000004240.1"/>
</dbReference>
<keyword evidence="7" id="KW-0249">Electron transport</keyword>
<gene>
    <name evidence="14" type="primary">C11H16orf91</name>
</gene>
<accession>A0A8C5JZT0</accession>
<dbReference type="OMA" id="GHQRPWW"/>
<dbReference type="Pfam" id="PF15013">
    <property type="entry name" value="CCSMST1"/>
    <property type="match status" value="1"/>
</dbReference>
<dbReference type="GO" id="GO:0005743">
    <property type="term" value="C:mitochondrial inner membrane"/>
    <property type="evidence" value="ECO:0007669"/>
    <property type="project" value="UniProtKB-SubCell"/>
</dbReference>
<dbReference type="PRINTS" id="PR02042">
    <property type="entry name" value="CCSMST1"/>
</dbReference>
<evidence type="ECO:0000256" key="8">
    <source>
        <dbReference type="ARBA" id="ARBA00022989"/>
    </source>
</evidence>
<protein>
    <submittedName>
        <fullName evidence="14">Ubiquinol-cytochrome c reductase complex assembly factor 4</fullName>
    </submittedName>
</protein>
<organism evidence="14 15">
    <name type="scientific">Jaculus jaculus</name>
    <name type="common">Lesser Egyptian jerboa</name>
    <dbReference type="NCBI Taxonomy" id="51337"/>
    <lineage>
        <taxon>Eukaryota</taxon>
        <taxon>Metazoa</taxon>
        <taxon>Chordata</taxon>
        <taxon>Craniata</taxon>
        <taxon>Vertebrata</taxon>
        <taxon>Euteleostomi</taxon>
        <taxon>Mammalia</taxon>
        <taxon>Eutheria</taxon>
        <taxon>Euarchontoglires</taxon>
        <taxon>Glires</taxon>
        <taxon>Rodentia</taxon>
        <taxon>Myomorpha</taxon>
        <taxon>Dipodoidea</taxon>
        <taxon>Dipodidae</taxon>
        <taxon>Dipodinae</taxon>
        <taxon>Jaculus</taxon>
    </lineage>
</organism>
<name>A0A8C5JZT0_JACJA</name>
<keyword evidence="2" id="KW-0813">Transport</keyword>
<sequence>MNRVLCSPAAGAVRALRFVGWASRSLHPPLGGRSPAQPAAEEEEEEEELNRPLQFVSSKANPSRWSVEHSLGKEDQQPWWRVLPISLSLVFLIIWCYLRRESDSDRWMNRVSGEAVHEPDGHPEEEPGTPVVYGART</sequence>
<evidence type="ECO:0000256" key="7">
    <source>
        <dbReference type="ARBA" id="ARBA00022982"/>
    </source>
</evidence>
<evidence type="ECO:0000256" key="3">
    <source>
        <dbReference type="ARBA" id="ARBA00022660"/>
    </source>
</evidence>
<evidence type="ECO:0000256" key="9">
    <source>
        <dbReference type="ARBA" id="ARBA00023128"/>
    </source>
</evidence>
<keyword evidence="3" id="KW-0679">Respiratory chain</keyword>